<evidence type="ECO:0000256" key="4">
    <source>
        <dbReference type="ARBA" id="ARBA00022679"/>
    </source>
</evidence>
<dbReference type="FunFam" id="1.10.510.10:FF:000620">
    <property type="entry name" value="Putative serine/threonine-protein kinase"/>
    <property type="match status" value="1"/>
</dbReference>
<dbReference type="SUPFAM" id="SSF56112">
    <property type="entry name" value="Protein kinase-like (PK-like)"/>
    <property type="match status" value="1"/>
</dbReference>
<evidence type="ECO:0000313" key="12">
    <source>
        <dbReference type="EMBL" id="KAG0521393.1"/>
    </source>
</evidence>
<feature type="compositionally biased region" description="Low complexity" evidence="10">
    <location>
        <begin position="582"/>
        <end position="601"/>
    </location>
</feature>
<evidence type="ECO:0000256" key="7">
    <source>
        <dbReference type="ARBA" id="ARBA00022840"/>
    </source>
</evidence>
<name>A0A921QGF8_SORBI</name>
<evidence type="ECO:0000256" key="2">
    <source>
        <dbReference type="ARBA" id="ARBA00012409"/>
    </source>
</evidence>
<dbReference type="InterPro" id="IPR008271">
    <property type="entry name" value="Ser/Thr_kinase_AS"/>
</dbReference>
<keyword evidence="5 9" id="KW-0547">Nucleotide-binding</keyword>
<dbReference type="GO" id="GO:0008353">
    <property type="term" value="F:RNA polymerase II CTD heptapeptide repeat kinase activity"/>
    <property type="evidence" value="ECO:0007669"/>
    <property type="project" value="UniProtKB-EC"/>
</dbReference>
<feature type="compositionally biased region" description="Basic and acidic residues" evidence="10">
    <location>
        <begin position="437"/>
        <end position="446"/>
    </location>
</feature>
<evidence type="ECO:0000256" key="5">
    <source>
        <dbReference type="ARBA" id="ARBA00022741"/>
    </source>
</evidence>
<dbReference type="PANTHER" id="PTHR24056">
    <property type="entry name" value="CELL DIVISION PROTEIN KINASE"/>
    <property type="match status" value="1"/>
</dbReference>
<feature type="domain" description="Protein kinase" evidence="11">
    <location>
        <begin position="129"/>
        <end position="415"/>
    </location>
</feature>
<dbReference type="PANTHER" id="PTHR24056:SF522">
    <property type="entry name" value="OS12G0577700 PROTEIN"/>
    <property type="match status" value="1"/>
</dbReference>
<feature type="binding site" evidence="9">
    <location>
        <position position="158"/>
    </location>
    <ligand>
        <name>ATP</name>
        <dbReference type="ChEBI" id="CHEBI:30616"/>
    </ligand>
</feature>
<sequence length="703" mass="76560">MGCAASRHGAVSSPSYDVSSCSYNMSRSASASADLGGSSSALSIWSRRPVRLEAFDNDADDNERRRRSGREAAAAAAAAVTATAVPTVRLGNVRRCVEGEQAAAGWPSWLSAVAAEAVHGWVPLRADSFEKLEKVGQGTYSSVFRARELATGRLVALKKVRFDSVEPESVRFMAREILILRRLRGHPNVVGLEGLITSRSSSSIYLVFEYLEHDLAGLNSSADITFTEPQIKCYMRQLLEGLAHCHARGVMHRDIKCANLLVSNGGELKVADFGLANLFTPASTAPLTSRVVTLWYRPPELLLGATAYEPTVDLWSAGCVFAEMHARRPVLQGRTEVEQIHKIFKLCGSPPDDFWRRSGISHAAVFRPQQPYPSRLRDTFAASMPDHAFRLLATLLSLDPAARGTAAAALDSEYFTTAPYACSPASLPKYAPNKEMDAKFREESRRRSNLRSQGGEAARRMSRGHKSMQLQDTNQSHVHAEESLPVVAENGAAVARNDGGESRLFVDLEPVPAISKRPDDGDHAAPCARTMSTSFKEPPRNADRVPLSGPVQLAASTGFAWAKKPRPDAAAVTKRSGSKETGANNNSNGGDGARTTSTTAAAAPAAAAAPYEVEKQEMIKQWAQVADAFSASEAYNSRFRQTLDAKQLKTGKMYKGKVNRVDYSGPLLSQPRRIDELLHNHEQQIRQAGRRSWFKKGSKKEQP</sequence>
<protein>
    <recommendedName>
        <fullName evidence="2">[RNA-polymerase]-subunit kinase</fullName>
        <ecNumber evidence="2">2.7.11.23</ecNumber>
    </recommendedName>
</protein>
<evidence type="ECO:0000256" key="6">
    <source>
        <dbReference type="ARBA" id="ARBA00022777"/>
    </source>
</evidence>
<proteinExistence type="inferred from homology"/>
<evidence type="ECO:0000313" key="13">
    <source>
        <dbReference type="Proteomes" id="UP000807115"/>
    </source>
</evidence>
<dbReference type="InterPro" id="IPR050108">
    <property type="entry name" value="CDK"/>
</dbReference>
<dbReference type="EMBL" id="CM027687">
    <property type="protein sequence ID" value="KAG0521391.1"/>
    <property type="molecule type" value="Genomic_DNA"/>
</dbReference>
<dbReference type="Gene3D" id="3.30.200.20">
    <property type="entry name" value="Phosphorylase Kinase, domain 1"/>
    <property type="match status" value="1"/>
</dbReference>
<evidence type="ECO:0000256" key="3">
    <source>
        <dbReference type="ARBA" id="ARBA00022553"/>
    </source>
</evidence>
<comment type="similarity">
    <text evidence="1">Belongs to the protein kinase superfamily. CMGC Ser/Thr protein kinase family. CDC2/CDKX subfamily.</text>
</comment>
<dbReference type="PROSITE" id="PS00107">
    <property type="entry name" value="PROTEIN_KINASE_ATP"/>
    <property type="match status" value="1"/>
</dbReference>
<dbReference type="GO" id="GO:0005524">
    <property type="term" value="F:ATP binding"/>
    <property type="evidence" value="ECO:0007669"/>
    <property type="project" value="UniProtKB-UniRule"/>
</dbReference>
<evidence type="ECO:0000256" key="9">
    <source>
        <dbReference type="PROSITE-ProRule" id="PRU10141"/>
    </source>
</evidence>
<dbReference type="InterPro" id="IPR011009">
    <property type="entry name" value="Kinase-like_dom_sf"/>
</dbReference>
<reference evidence="12" key="2">
    <citation type="submission" date="2020-10" db="EMBL/GenBank/DDBJ databases">
        <authorList>
            <person name="Cooper E.A."/>
            <person name="Brenton Z.W."/>
            <person name="Flinn B.S."/>
            <person name="Jenkins J."/>
            <person name="Shu S."/>
            <person name="Flowers D."/>
            <person name="Luo F."/>
            <person name="Wang Y."/>
            <person name="Xia P."/>
            <person name="Barry K."/>
            <person name="Daum C."/>
            <person name="Lipzen A."/>
            <person name="Yoshinaga Y."/>
            <person name="Schmutz J."/>
            <person name="Saski C."/>
            <person name="Vermerris W."/>
            <person name="Kresovich S."/>
        </authorList>
    </citation>
    <scope>NUCLEOTIDE SEQUENCE</scope>
</reference>
<evidence type="ECO:0000259" key="11">
    <source>
        <dbReference type="PROSITE" id="PS50011"/>
    </source>
</evidence>
<gene>
    <name evidence="12" type="ORF">BDA96_08G156300</name>
</gene>
<dbReference type="InterPro" id="IPR000719">
    <property type="entry name" value="Prot_kinase_dom"/>
</dbReference>
<dbReference type="FunFam" id="3.30.200.20:FF:000890">
    <property type="entry name" value="Putative serine/threonine-protein kinase"/>
    <property type="match status" value="1"/>
</dbReference>
<keyword evidence="4" id="KW-0808">Transferase</keyword>
<dbReference type="PROSITE" id="PS00108">
    <property type="entry name" value="PROTEIN_KINASE_ST"/>
    <property type="match status" value="1"/>
</dbReference>
<dbReference type="Gene3D" id="1.10.510.10">
    <property type="entry name" value="Transferase(Phosphotransferase) domain 1"/>
    <property type="match status" value="1"/>
</dbReference>
<accession>A0A921QGF8</accession>
<comment type="caution">
    <text evidence="12">The sequence shown here is derived from an EMBL/GenBank/DDBJ whole genome shotgun (WGS) entry which is preliminary data.</text>
</comment>
<dbReference type="Pfam" id="PF00069">
    <property type="entry name" value="Pkinase"/>
    <property type="match status" value="1"/>
</dbReference>
<dbReference type="CDD" id="cd07840">
    <property type="entry name" value="STKc_CDK9_like"/>
    <property type="match status" value="1"/>
</dbReference>
<feature type="region of interest" description="Disordered" evidence="10">
    <location>
        <begin position="437"/>
        <end position="476"/>
    </location>
</feature>
<evidence type="ECO:0000256" key="8">
    <source>
        <dbReference type="ARBA" id="ARBA00049280"/>
    </source>
</evidence>
<dbReference type="PROSITE" id="PS50011">
    <property type="entry name" value="PROTEIN_KINASE_DOM"/>
    <property type="match status" value="1"/>
</dbReference>
<evidence type="ECO:0000256" key="10">
    <source>
        <dbReference type="SAM" id="MobiDB-lite"/>
    </source>
</evidence>
<keyword evidence="6" id="KW-0418">Kinase</keyword>
<reference evidence="12" key="1">
    <citation type="journal article" date="2019" name="BMC Genomics">
        <title>A new reference genome for Sorghum bicolor reveals high levels of sequence similarity between sweet and grain genotypes: implications for the genetics of sugar metabolism.</title>
        <authorList>
            <person name="Cooper E.A."/>
            <person name="Brenton Z.W."/>
            <person name="Flinn B.S."/>
            <person name="Jenkins J."/>
            <person name="Shu S."/>
            <person name="Flowers D."/>
            <person name="Luo F."/>
            <person name="Wang Y."/>
            <person name="Xia P."/>
            <person name="Barry K."/>
            <person name="Daum C."/>
            <person name="Lipzen A."/>
            <person name="Yoshinaga Y."/>
            <person name="Schmutz J."/>
            <person name="Saski C."/>
            <person name="Vermerris W."/>
            <person name="Kresovich S."/>
        </authorList>
    </citation>
    <scope>NUCLEOTIDE SEQUENCE</scope>
</reference>
<comment type="catalytic activity">
    <reaction evidence="8">
        <text>[DNA-directed RNA polymerase] + ATP = phospho-[DNA-directed RNA polymerase] + ADP + H(+)</text>
        <dbReference type="Rhea" id="RHEA:10216"/>
        <dbReference type="Rhea" id="RHEA-COMP:11321"/>
        <dbReference type="Rhea" id="RHEA-COMP:11322"/>
        <dbReference type="ChEBI" id="CHEBI:15378"/>
        <dbReference type="ChEBI" id="CHEBI:30616"/>
        <dbReference type="ChEBI" id="CHEBI:43176"/>
        <dbReference type="ChEBI" id="CHEBI:68546"/>
        <dbReference type="ChEBI" id="CHEBI:456216"/>
        <dbReference type="EC" id="2.7.11.23"/>
    </reaction>
</comment>
<dbReference type="SMART" id="SM00220">
    <property type="entry name" value="S_TKc"/>
    <property type="match status" value="1"/>
</dbReference>
<evidence type="ECO:0000256" key="1">
    <source>
        <dbReference type="ARBA" id="ARBA00006485"/>
    </source>
</evidence>
<feature type="region of interest" description="Disordered" evidence="10">
    <location>
        <begin position="558"/>
        <end position="601"/>
    </location>
</feature>
<dbReference type="Proteomes" id="UP000807115">
    <property type="component" value="Chromosome 8"/>
</dbReference>
<keyword evidence="3" id="KW-0597">Phosphoprotein</keyword>
<dbReference type="EMBL" id="CM027687">
    <property type="protein sequence ID" value="KAG0521393.1"/>
    <property type="molecule type" value="Genomic_DNA"/>
</dbReference>
<organism evidence="12 13">
    <name type="scientific">Sorghum bicolor</name>
    <name type="common">Sorghum</name>
    <name type="synonym">Sorghum vulgare</name>
    <dbReference type="NCBI Taxonomy" id="4558"/>
    <lineage>
        <taxon>Eukaryota</taxon>
        <taxon>Viridiplantae</taxon>
        <taxon>Streptophyta</taxon>
        <taxon>Embryophyta</taxon>
        <taxon>Tracheophyta</taxon>
        <taxon>Spermatophyta</taxon>
        <taxon>Magnoliopsida</taxon>
        <taxon>Liliopsida</taxon>
        <taxon>Poales</taxon>
        <taxon>Poaceae</taxon>
        <taxon>PACMAD clade</taxon>
        <taxon>Panicoideae</taxon>
        <taxon>Andropogonodae</taxon>
        <taxon>Andropogoneae</taxon>
        <taxon>Sorghinae</taxon>
        <taxon>Sorghum</taxon>
    </lineage>
</organism>
<dbReference type="InterPro" id="IPR017441">
    <property type="entry name" value="Protein_kinase_ATP_BS"/>
</dbReference>
<keyword evidence="7 9" id="KW-0067">ATP-binding</keyword>
<dbReference type="EC" id="2.7.11.23" evidence="2"/>
<dbReference type="AlphaFoldDB" id="A0A921QGF8"/>